<gene>
    <name evidence="2" type="ORF">CAUJ_LOCUS221</name>
</gene>
<accession>A0A8S1GNP2</accession>
<proteinExistence type="predicted"/>
<dbReference type="NCBIfam" id="TIGR02464">
    <property type="entry name" value="ribofla_fusion"/>
    <property type="match status" value="1"/>
</dbReference>
<evidence type="ECO:0000259" key="1">
    <source>
        <dbReference type="Pfam" id="PF08719"/>
    </source>
</evidence>
<name>A0A8S1GNP2_9PELO</name>
<dbReference type="Gene3D" id="1.10.357.40">
    <property type="entry name" value="YbiA-like"/>
    <property type="match status" value="1"/>
</dbReference>
<protein>
    <recommendedName>
        <fullName evidence="1">NADAR domain-containing protein</fullName>
    </recommendedName>
</protein>
<dbReference type="CDD" id="cd15457">
    <property type="entry name" value="NADAR"/>
    <property type="match status" value="1"/>
</dbReference>
<dbReference type="EMBL" id="CAJGYM010000001">
    <property type="protein sequence ID" value="CAD6184302.1"/>
    <property type="molecule type" value="Genomic_DNA"/>
</dbReference>
<reference evidence="2" key="1">
    <citation type="submission" date="2020-10" db="EMBL/GenBank/DDBJ databases">
        <authorList>
            <person name="Kikuchi T."/>
        </authorList>
    </citation>
    <scope>NUCLEOTIDE SEQUENCE</scope>
    <source>
        <strain evidence="2">NKZ352</strain>
    </source>
</reference>
<evidence type="ECO:0000313" key="3">
    <source>
        <dbReference type="Proteomes" id="UP000835052"/>
    </source>
</evidence>
<sequence length="201" mass="23444">MLKWFLARKSKHGETYKGRVFPPRFHPSPFSASGHGGKLMDFVCSEQYFMYHKALFANDIDAAEKILSLGHLNSMEMKMIGRGLKMSNSQINKWNEASSDIMREAVYRKFEQNAELRKFLFFSHGTRNVEASPTDRIWGIGMPIEHKDAANPLKWMGANRLGAILDDVREQLWNDSRFEKERHEVQSEIIRKQKNFLESFQ</sequence>
<dbReference type="Pfam" id="PF08719">
    <property type="entry name" value="NADAR"/>
    <property type="match status" value="1"/>
</dbReference>
<evidence type="ECO:0000313" key="2">
    <source>
        <dbReference type="EMBL" id="CAD6184302.1"/>
    </source>
</evidence>
<feature type="domain" description="NADAR" evidence="1">
    <location>
        <begin position="24"/>
        <end position="173"/>
    </location>
</feature>
<dbReference type="Proteomes" id="UP000835052">
    <property type="component" value="Unassembled WGS sequence"/>
</dbReference>
<organism evidence="2 3">
    <name type="scientific">Caenorhabditis auriculariae</name>
    <dbReference type="NCBI Taxonomy" id="2777116"/>
    <lineage>
        <taxon>Eukaryota</taxon>
        <taxon>Metazoa</taxon>
        <taxon>Ecdysozoa</taxon>
        <taxon>Nematoda</taxon>
        <taxon>Chromadorea</taxon>
        <taxon>Rhabditida</taxon>
        <taxon>Rhabditina</taxon>
        <taxon>Rhabditomorpha</taxon>
        <taxon>Rhabditoidea</taxon>
        <taxon>Rhabditidae</taxon>
        <taxon>Peloderinae</taxon>
        <taxon>Caenorhabditis</taxon>
    </lineage>
</organism>
<dbReference type="SUPFAM" id="SSF143990">
    <property type="entry name" value="YbiA-like"/>
    <property type="match status" value="1"/>
</dbReference>
<comment type="caution">
    <text evidence="2">The sequence shown here is derived from an EMBL/GenBank/DDBJ whole genome shotgun (WGS) entry which is preliminary data.</text>
</comment>
<keyword evidence="3" id="KW-1185">Reference proteome</keyword>
<dbReference type="InterPro" id="IPR037238">
    <property type="entry name" value="YbiA-like_sf"/>
</dbReference>
<dbReference type="OrthoDB" id="206452at2759"/>
<dbReference type="InterPro" id="IPR012816">
    <property type="entry name" value="NADAR"/>
</dbReference>
<dbReference type="AlphaFoldDB" id="A0A8S1GNP2"/>